<dbReference type="GO" id="GO:0032259">
    <property type="term" value="P:methylation"/>
    <property type="evidence" value="ECO:0007669"/>
    <property type="project" value="UniProtKB-KW"/>
</dbReference>
<keyword evidence="2" id="KW-1185">Reference proteome</keyword>
<protein>
    <submittedName>
        <fullName evidence="1">Class I SAM-dependent methyltransferase</fullName>
    </submittedName>
</protein>
<keyword evidence="1" id="KW-0808">Transferase</keyword>
<dbReference type="PANTHER" id="PTHR43861">
    <property type="entry name" value="TRANS-ACONITATE 2-METHYLTRANSFERASE-RELATED"/>
    <property type="match status" value="1"/>
</dbReference>
<dbReference type="SUPFAM" id="SSF53335">
    <property type="entry name" value="S-adenosyl-L-methionine-dependent methyltransferases"/>
    <property type="match status" value="1"/>
</dbReference>
<dbReference type="Proteomes" id="UP000516439">
    <property type="component" value="Chromosome"/>
</dbReference>
<dbReference type="InterPro" id="IPR029063">
    <property type="entry name" value="SAM-dependent_MTases_sf"/>
</dbReference>
<proteinExistence type="predicted"/>
<dbReference type="CDD" id="cd02440">
    <property type="entry name" value="AdoMet_MTases"/>
    <property type="match status" value="1"/>
</dbReference>
<evidence type="ECO:0000313" key="1">
    <source>
        <dbReference type="EMBL" id="QNR85295.1"/>
    </source>
</evidence>
<dbReference type="Pfam" id="PF13489">
    <property type="entry name" value="Methyltransf_23"/>
    <property type="match status" value="1"/>
</dbReference>
<dbReference type="GO" id="GO:0008168">
    <property type="term" value="F:methyltransferase activity"/>
    <property type="evidence" value="ECO:0007669"/>
    <property type="project" value="UniProtKB-KW"/>
</dbReference>
<dbReference type="RefSeq" id="WP_190327782.1">
    <property type="nucleotide sequence ID" value="NZ_CP061171.1"/>
</dbReference>
<accession>A0ABX6TLP0</accession>
<dbReference type="PANTHER" id="PTHR43861:SF6">
    <property type="entry name" value="METHYLTRANSFERASE TYPE 11"/>
    <property type="match status" value="1"/>
</dbReference>
<sequence>MQVSDKTYTNDGNLGIIKLIKKSPGLILDLGCGAGDNARLLKQSGHTVDGITISLDEIRLAAKYCRHTYNFNLESGLPSEVKENEYSYILCSHVLEHIAFPEKLLADIYTLAKKNKATVLIALPNIMYYKTRTKLLFGKFEYANDGIMDYTHLRWYTTKSAKHLFESYNFNIKLSTVNGLPPLYSLIRRIGLKAINFTNNFLYLLSPDLFGSELIFELECK</sequence>
<name>A0ABX6TLP0_9SPHI</name>
<dbReference type="EMBL" id="CP061171">
    <property type="protein sequence ID" value="QNR85295.1"/>
    <property type="molecule type" value="Genomic_DNA"/>
</dbReference>
<keyword evidence="1" id="KW-0489">Methyltransferase</keyword>
<reference evidence="1 2" key="1">
    <citation type="submission" date="2020-09" db="EMBL/GenBank/DDBJ databases">
        <title>Pedobacter sp. SW-16 isolated from soil near Yeocheon.</title>
        <authorList>
            <person name="Im H.S."/>
            <person name="Joung Y."/>
            <person name="Lee S.-S."/>
        </authorList>
    </citation>
    <scope>NUCLEOTIDE SEQUENCE [LARGE SCALE GENOMIC DNA]</scope>
    <source>
        <strain evidence="1 2">SW-16</strain>
    </source>
</reference>
<dbReference type="Gene3D" id="3.40.50.150">
    <property type="entry name" value="Vaccinia Virus protein VP39"/>
    <property type="match status" value="1"/>
</dbReference>
<organism evidence="1 2">
    <name type="scientific">Pedobacter riviphilus</name>
    <dbReference type="NCBI Taxonomy" id="2766984"/>
    <lineage>
        <taxon>Bacteria</taxon>
        <taxon>Pseudomonadati</taxon>
        <taxon>Bacteroidota</taxon>
        <taxon>Sphingobacteriia</taxon>
        <taxon>Sphingobacteriales</taxon>
        <taxon>Sphingobacteriaceae</taxon>
        <taxon>Pedobacter</taxon>
    </lineage>
</organism>
<evidence type="ECO:0000313" key="2">
    <source>
        <dbReference type="Proteomes" id="UP000516439"/>
    </source>
</evidence>
<gene>
    <name evidence="1" type="ORF">H9N25_02050</name>
</gene>